<dbReference type="Pfam" id="PF09588">
    <property type="entry name" value="YqaJ"/>
    <property type="match status" value="1"/>
</dbReference>
<dbReference type="Proteomes" id="UP001353858">
    <property type="component" value="Unassembled WGS sequence"/>
</dbReference>
<protein>
    <recommendedName>
        <fullName evidence="2">SWIM-type domain-containing protein</fullName>
    </recommendedName>
</protein>
<dbReference type="PROSITE" id="PS50966">
    <property type="entry name" value="ZF_SWIM"/>
    <property type="match status" value="1"/>
</dbReference>
<dbReference type="PANTHER" id="PTHR46609:SF8">
    <property type="entry name" value="YQAJ VIRAL RECOMBINASE DOMAIN-CONTAINING PROTEIN"/>
    <property type="match status" value="1"/>
</dbReference>
<reference evidence="4" key="1">
    <citation type="submission" date="2023-01" db="EMBL/GenBank/DDBJ databases">
        <title>Key to firefly adult light organ development and bioluminescence: homeobox transcription factors regulate luciferase expression and transportation to peroxisome.</title>
        <authorList>
            <person name="Fu X."/>
        </authorList>
    </citation>
    <scope>NUCLEOTIDE SEQUENCE [LARGE SCALE GENOMIC DNA]</scope>
</reference>
<dbReference type="InterPro" id="IPR011335">
    <property type="entry name" value="Restrct_endonuc-II-like"/>
</dbReference>
<comment type="caution">
    <text evidence="3">The sequence shown here is derived from an EMBL/GenBank/DDBJ whole genome shotgun (WGS) entry which is preliminary data.</text>
</comment>
<keyword evidence="1" id="KW-0863">Zinc-finger</keyword>
<organism evidence="3 4">
    <name type="scientific">Aquatica leii</name>
    <dbReference type="NCBI Taxonomy" id="1421715"/>
    <lineage>
        <taxon>Eukaryota</taxon>
        <taxon>Metazoa</taxon>
        <taxon>Ecdysozoa</taxon>
        <taxon>Arthropoda</taxon>
        <taxon>Hexapoda</taxon>
        <taxon>Insecta</taxon>
        <taxon>Pterygota</taxon>
        <taxon>Neoptera</taxon>
        <taxon>Endopterygota</taxon>
        <taxon>Coleoptera</taxon>
        <taxon>Polyphaga</taxon>
        <taxon>Elateriformia</taxon>
        <taxon>Elateroidea</taxon>
        <taxon>Lampyridae</taxon>
        <taxon>Luciolinae</taxon>
        <taxon>Aquatica</taxon>
    </lineage>
</organism>
<dbReference type="AlphaFoldDB" id="A0AAN7PFW7"/>
<dbReference type="PANTHER" id="PTHR46609">
    <property type="entry name" value="EXONUCLEASE, PHAGE-TYPE/RECB, C-TERMINAL DOMAIN-CONTAINING PROTEIN"/>
    <property type="match status" value="1"/>
</dbReference>
<evidence type="ECO:0000313" key="3">
    <source>
        <dbReference type="EMBL" id="KAK4885069.1"/>
    </source>
</evidence>
<dbReference type="GO" id="GO:0006281">
    <property type="term" value="P:DNA repair"/>
    <property type="evidence" value="ECO:0007669"/>
    <property type="project" value="UniProtKB-ARBA"/>
</dbReference>
<dbReference type="GO" id="GO:0008270">
    <property type="term" value="F:zinc ion binding"/>
    <property type="evidence" value="ECO:0007669"/>
    <property type="project" value="UniProtKB-KW"/>
</dbReference>
<accession>A0AAN7PFW7</accession>
<name>A0AAN7PFW7_9COLE</name>
<dbReference type="InterPro" id="IPR019080">
    <property type="entry name" value="YqaJ_viral_recombinase"/>
</dbReference>
<dbReference type="InterPro" id="IPR051703">
    <property type="entry name" value="NF-kappa-B_Signaling_Reg"/>
</dbReference>
<feature type="domain" description="SWIM-type" evidence="2">
    <location>
        <begin position="6"/>
        <end position="42"/>
    </location>
</feature>
<dbReference type="InterPro" id="IPR007527">
    <property type="entry name" value="Znf_SWIM"/>
</dbReference>
<dbReference type="SUPFAM" id="SSF52980">
    <property type="entry name" value="Restriction endonuclease-like"/>
    <property type="match status" value="1"/>
</dbReference>
<dbReference type="Pfam" id="PF04434">
    <property type="entry name" value="SWIM"/>
    <property type="match status" value="1"/>
</dbReference>
<keyword evidence="4" id="KW-1185">Reference proteome</keyword>
<proteinExistence type="predicted"/>
<evidence type="ECO:0000313" key="4">
    <source>
        <dbReference type="Proteomes" id="UP001353858"/>
    </source>
</evidence>
<dbReference type="Gene3D" id="3.90.320.10">
    <property type="match status" value="1"/>
</dbReference>
<sequence length="281" mass="32026">MKNRVYKVEISLDKSEDISSAQCSCPKGIKCHHIAALLLFAHYNVSVTDKHSDYLTQKCAVSVSTIMDVVNKTVGQHKNENWHFARKHRLTASNFGPVLSACRRNRFPDSLYRSLIGVYNLDGVKAIQWGRTHESVALENFTKATNLNVLPTGLWLTPTGFLGGSPDGLVGEDCIVEVKCPYSHRNDDLQEKLKNTKSYIIYFNDDGELHINKQHHYYDQVQSLLYILNRVQCYLVIWTLKGSVIAIIKKDLSWASNVTILQSFYVNQYIPKLIENVYNVK</sequence>
<evidence type="ECO:0000256" key="1">
    <source>
        <dbReference type="PROSITE-ProRule" id="PRU00325"/>
    </source>
</evidence>
<gene>
    <name evidence="3" type="ORF">RN001_001340</name>
</gene>
<dbReference type="CDD" id="cd22343">
    <property type="entry name" value="PDDEXK_lambda_exonuclease-like"/>
    <property type="match status" value="1"/>
</dbReference>
<dbReference type="InterPro" id="IPR011604">
    <property type="entry name" value="PDDEXK-like_dom_sf"/>
</dbReference>
<dbReference type="EMBL" id="JARPUR010000001">
    <property type="protein sequence ID" value="KAK4885069.1"/>
    <property type="molecule type" value="Genomic_DNA"/>
</dbReference>
<keyword evidence="1" id="KW-0862">Zinc</keyword>
<keyword evidence="1" id="KW-0479">Metal-binding</keyword>
<evidence type="ECO:0000259" key="2">
    <source>
        <dbReference type="PROSITE" id="PS50966"/>
    </source>
</evidence>